<comment type="caution">
    <text evidence="1">The sequence shown here is derived from an EMBL/GenBank/DDBJ whole genome shotgun (WGS) entry which is preliminary data.</text>
</comment>
<dbReference type="EMBL" id="JAFBCL010000001">
    <property type="protein sequence ID" value="MBM7810000.1"/>
    <property type="molecule type" value="Genomic_DNA"/>
</dbReference>
<reference evidence="1 2" key="1">
    <citation type="submission" date="2021-01" db="EMBL/GenBank/DDBJ databases">
        <title>Sequencing the genomes of 1000 actinobacteria strains.</title>
        <authorList>
            <person name="Klenk H.-P."/>
        </authorList>
    </citation>
    <scope>NUCLEOTIDE SEQUENCE [LARGE SCALE GENOMIC DNA]</scope>
    <source>
        <strain evidence="1 2">DSM 44581</strain>
    </source>
</reference>
<dbReference type="Proteomes" id="UP001195724">
    <property type="component" value="Unassembled WGS sequence"/>
</dbReference>
<evidence type="ECO:0000313" key="1">
    <source>
        <dbReference type="EMBL" id="MBM7810000.1"/>
    </source>
</evidence>
<sequence length="215" mass="22739">MAGPPSGGGGDALLWSCHDRTQQDARDRPFGCRSNRNFAARRRMVCPHRKHDQARSTPTVAKTADPARLEQEARSRFADLDTTVPPVRDDRGVEHAPGERYTDILRRARLIAISDGLADAVVALLAARGIRAEVDQVRVDPAEDDHQVMAVAGSVAGAPVVIPLRPGSTVVRIYPAGPGIALAGPAVVTVEQVARESDGWVSAAAIAEALAGHLG</sequence>
<evidence type="ECO:0000313" key="2">
    <source>
        <dbReference type="Proteomes" id="UP001195724"/>
    </source>
</evidence>
<proteinExistence type="predicted"/>
<protein>
    <submittedName>
        <fullName evidence="1">Uncharacterized protein</fullName>
    </submittedName>
</protein>
<dbReference type="RefSeq" id="WP_204841035.1">
    <property type="nucleotide sequence ID" value="NZ_JAFBCL010000001.1"/>
</dbReference>
<name>A0ABS2S240_9PSEU</name>
<accession>A0ABS2S240</accession>
<keyword evidence="2" id="KW-1185">Reference proteome</keyword>
<gene>
    <name evidence="1" type="ORF">JOE68_000865</name>
</gene>
<organism evidence="1 2">
    <name type="scientific">Saccharothrix algeriensis</name>
    <dbReference type="NCBI Taxonomy" id="173560"/>
    <lineage>
        <taxon>Bacteria</taxon>
        <taxon>Bacillati</taxon>
        <taxon>Actinomycetota</taxon>
        <taxon>Actinomycetes</taxon>
        <taxon>Pseudonocardiales</taxon>
        <taxon>Pseudonocardiaceae</taxon>
        <taxon>Saccharothrix</taxon>
    </lineage>
</organism>